<evidence type="ECO:0000256" key="2">
    <source>
        <dbReference type="HAMAP-Rule" id="MF_00003"/>
    </source>
</evidence>
<keyword evidence="4" id="KW-1185">Reference proteome</keyword>
<dbReference type="SUPFAM" id="SSF89919">
    <property type="entry name" value="Ribosome-binding factor A, RbfA"/>
    <property type="match status" value="1"/>
</dbReference>
<comment type="similarity">
    <text evidence="2">Belongs to the RbfA family.</text>
</comment>
<dbReference type="InterPro" id="IPR023799">
    <property type="entry name" value="RbfA_dom_sf"/>
</dbReference>
<organism evidence="3 4">
    <name type="scientific">Methylomarinovum tepidoasis</name>
    <dbReference type="NCBI Taxonomy" id="2840183"/>
    <lineage>
        <taxon>Bacteria</taxon>
        <taxon>Pseudomonadati</taxon>
        <taxon>Pseudomonadota</taxon>
        <taxon>Gammaproteobacteria</taxon>
        <taxon>Methylococcales</taxon>
        <taxon>Methylothermaceae</taxon>
        <taxon>Methylomarinovum</taxon>
    </lineage>
</organism>
<dbReference type="GO" id="GO:0030490">
    <property type="term" value="P:maturation of SSU-rRNA"/>
    <property type="evidence" value="ECO:0007669"/>
    <property type="project" value="UniProtKB-UniRule"/>
</dbReference>
<dbReference type="Gene3D" id="3.30.300.20">
    <property type="match status" value="1"/>
</dbReference>
<comment type="subcellular location">
    <subcellularLocation>
        <location evidence="2">Cytoplasm</location>
    </subcellularLocation>
</comment>
<name>A0AAU9CAS0_9GAMM</name>
<dbReference type="GO" id="GO:0005829">
    <property type="term" value="C:cytosol"/>
    <property type="evidence" value="ECO:0007669"/>
    <property type="project" value="TreeGrafter"/>
</dbReference>
<protein>
    <recommendedName>
        <fullName evidence="2">Ribosome-binding factor A</fullName>
    </recommendedName>
</protein>
<dbReference type="InterPro" id="IPR020053">
    <property type="entry name" value="Ribosome-bd_factorA_CS"/>
</dbReference>
<reference evidence="4" key="1">
    <citation type="journal article" date="2024" name="Int. J. Syst. Evol. Microbiol.">
        <title>Methylomarinovum tepidoasis sp. nov., a moderately thermophilic methanotroph of the family Methylothermaceae isolated from a deep-sea hydrothermal field.</title>
        <authorList>
            <person name="Hirayama H."/>
            <person name="Takaki Y."/>
            <person name="Abe M."/>
            <person name="Miyazaki M."/>
            <person name="Uematsu K."/>
            <person name="Matsui Y."/>
            <person name="Takai K."/>
        </authorList>
    </citation>
    <scope>NUCLEOTIDE SEQUENCE [LARGE SCALE GENOMIC DNA]</scope>
    <source>
        <strain evidence="4">IN45</strain>
    </source>
</reference>
<evidence type="ECO:0000313" key="4">
    <source>
        <dbReference type="Proteomes" id="UP001321450"/>
    </source>
</evidence>
<dbReference type="InterPro" id="IPR015946">
    <property type="entry name" value="KH_dom-like_a/b"/>
</dbReference>
<sequence>MARDYDRSQRVASQLQRELADLIRHEIKDPRLGWVTVDDVEVSRDLSVAKVYVSTLEMDQIDTTLEILQGAAPFLRHELGKRLHIRQIPELRFFKDTAIERGMRITQLLDELKKEEPKDE</sequence>
<comment type="subunit">
    <text evidence="2">Monomer. Binds 30S ribosomal subunits, but not 50S ribosomal subunits or 70S ribosomes.</text>
</comment>
<dbReference type="Pfam" id="PF02033">
    <property type="entry name" value="RBFA"/>
    <property type="match status" value="1"/>
</dbReference>
<dbReference type="EMBL" id="AP024718">
    <property type="protein sequence ID" value="BCX89595.1"/>
    <property type="molecule type" value="Genomic_DNA"/>
</dbReference>
<comment type="function">
    <text evidence="2">One of several proteins that assist in the late maturation steps of the functional core of the 30S ribosomal subunit. Associates with free 30S ribosomal subunits (but not with 30S subunits that are part of 70S ribosomes or polysomes). Required for efficient processing of 16S rRNA. May interact with the 5'-terminal helix region of 16S rRNA.</text>
</comment>
<gene>
    <name evidence="2" type="primary">rbfA</name>
    <name evidence="3" type="ORF">MIN45_P1968</name>
</gene>
<dbReference type="NCBIfam" id="TIGR00082">
    <property type="entry name" value="rbfA"/>
    <property type="match status" value="1"/>
</dbReference>
<dbReference type="InterPro" id="IPR000238">
    <property type="entry name" value="RbfA"/>
</dbReference>
<dbReference type="PANTHER" id="PTHR33515">
    <property type="entry name" value="RIBOSOME-BINDING FACTOR A, CHLOROPLASTIC-RELATED"/>
    <property type="match status" value="1"/>
</dbReference>
<proteinExistence type="inferred from homology"/>
<dbReference type="KEGG" id="meiy:MIN45_P1968"/>
<keyword evidence="2" id="KW-0963">Cytoplasm</keyword>
<dbReference type="Proteomes" id="UP001321450">
    <property type="component" value="Chromosome"/>
</dbReference>
<dbReference type="PROSITE" id="PS01319">
    <property type="entry name" value="RBFA"/>
    <property type="match status" value="1"/>
</dbReference>
<evidence type="ECO:0000313" key="3">
    <source>
        <dbReference type="EMBL" id="BCX89595.1"/>
    </source>
</evidence>
<dbReference type="RefSeq" id="WP_286291989.1">
    <property type="nucleotide sequence ID" value="NZ_AP024718.1"/>
</dbReference>
<dbReference type="GO" id="GO:0043024">
    <property type="term" value="F:ribosomal small subunit binding"/>
    <property type="evidence" value="ECO:0007669"/>
    <property type="project" value="TreeGrafter"/>
</dbReference>
<dbReference type="HAMAP" id="MF_00003">
    <property type="entry name" value="RbfA"/>
    <property type="match status" value="1"/>
</dbReference>
<dbReference type="AlphaFoldDB" id="A0AAU9CAS0"/>
<accession>A0AAU9CAS0</accession>
<dbReference type="PANTHER" id="PTHR33515:SF1">
    <property type="entry name" value="RIBOSOME-BINDING FACTOR A, CHLOROPLASTIC-RELATED"/>
    <property type="match status" value="1"/>
</dbReference>
<evidence type="ECO:0000256" key="1">
    <source>
        <dbReference type="ARBA" id="ARBA00022517"/>
    </source>
</evidence>
<keyword evidence="1 2" id="KW-0690">Ribosome biogenesis</keyword>